<dbReference type="AlphaFoldDB" id="A0A418PXV2"/>
<dbReference type="InterPro" id="IPR036388">
    <property type="entry name" value="WH-like_DNA-bd_sf"/>
</dbReference>
<sequence>MTFPVNSREFAHLGPLSDADVAAARRVFQSLNGMLQETAVVPMPAGSVPLGKLATEIKKGRELRAQVFDPELFGEPGWDMMLALFISHAEQYRLKVSDLIFESNVPSTTALRWMKTLLDQGLCRKVPNPRDSRSSFIELSDDGLTRMTALLTRMAAKRGQAVAVPSL</sequence>
<name>A0A418PXV2_9SPHN</name>
<comment type="caution">
    <text evidence="1">The sequence shown here is derived from an EMBL/GenBank/DDBJ whole genome shotgun (WGS) entry which is preliminary data.</text>
</comment>
<evidence type="ECO:0000313" key="1">
    <source>
        <dbReference type="EMBL" id="RIX27040.1"/>
    </source>
</evidence>
<dbReference type="InterPro" id="IPR036390">
    <property type="entry name" value="WH_DNA-bd_sf"/>
</dbReference>
<keyword evidence="2" id="KW-1185">Reference proteome</keyword>
<accession>A0A418PXV2</accession>
<dbReference type="SUPFAM" id="SSF46785">
    <property type="entry name" value="Winged helix' DNA-binding domain"/>
    <property type="match status" value="1"/>
</dbReference>
<evidence type="ECO:0000313" key="2">
    <source>
        <dbReference type="Proteomes" id="UP000285023"/>
    </source>
</evidence>
<reference evidence="1 2" key="1">
    <citation type="submission" date="2018-09" db="EMBL/GenBank/DDBJ databases">
        <title>Sphingomonas sp. DAC4.</title>
        <authorList>
            <person name="Seo T."/>
        </authorList>
    </citation>
    <scope>NUCLEOTIDE SEQUENCE [LARGE SCALE GENOMIC DNA]</scope>
    <source>
        <strain evidence="1 2">DAC4</strain>
    </source>
</reference>
<proteinExistence type="predicted"/>
<evidence type="ECO:0008006" key="3">
    <source>
        <dbReference type="Google" id="ProtNLM"/>
    </source>
</evidence>
<organism evidence="1 2">
    <name type="scientific">Sphingomonas edaphi</name>
    <dbReference type="NCBI Taxonomy" id="2315689"/>
    <lineage>
        <taxon>Bacteria</taxon>
        <taxon>Pseudomonadati</taxon>
        <taxon>Pseudomonadota</taxon>
        <taxon>Alphaproteobacteria</taxon>
        <taxon>Sphingomonadales</taxon>
        <taxon>Sphingomonadaceae</taxon>
        <taxon>Sphingomonas</taxon>
    </lineage>
</organism>
<dbReference type="Proteomes" id="UP000285023">
    <property type="component" value="Unassembled WGS sequence"/>
</dbReference>
<dbReference type="Gene3D" id="1.10.10.10">
    <property type="entry name" value="Winged helix-like DNA-binding domain superfamily/Winged helix DNA-binding domain"/>
    <property type="match status" value="1"/>
</dbReference>
<gene>
    <name evidence="1" type="ORF">D3M59_10820</name>
</gene>
<dbReference type="EMBL" id="QXTF01000004">
    <property type="protein sequence ID" value="RIX27040.1"/>
    <property type="molecule type" value="Genomic_DNA"/>
</dbReference>
<protein>
    <recommendedName>
        <fullName evidence="3">MarR family transcriptional regulator</fullName>
    </recommendedName>
</protein>